<dbReference type="InterPro" id="IPR018170">
    <property type="entry name" value="Aldo/ket_reductase_CS"/>
</dbReference>
<keyword evidence="4" id="KW-1185">Reference proteome</keyword>
<dbReference type="OrthoDB" id="416253at2759"/>
<dbReference type="PRINTS" id="PR00069">
    <property type="entry name" value="ALDKETRDTASE"/>
</dbReference>
<dbReference type="InterPro" id="IPR036812">
    <property type="entry name" value="NAD(P)_OxRdtase_dom_sf"/>
</dbReference>
<dbReference type="GO" id="GO:0005829">
    <property type="term" value="C:cytosol"/>
    <property type="evidence" value="ECO:0000318"/>
    <property type="project" value="GO_Central"/>
</dbReference>
<dbReference type="InterPro" id="IPR023210">
    <property type="entry name" value="NADP_OxRdtase_dom"/>
</dbReference>
<dbReference type="AlphaFoldDB" id="A0A8V0YLK1"/>
<evidence type="ECO:0000259" key="2">
    <source>
        <dbReference type="Pfam" id="PF00248"/>
    </source>
</evidence>
<dbReference type="Pfam" id="PF00248">
    <property type="entry name" value="Aldo_ket_red"/>
    <property type="match status" value="1"/>
</dbReference>
<organism evidence="3 4">
    <name type="scientific">Gallus gallus</name>
    <name type="common">Chicken</name>
    <dbReference type="NCBI Taxonomy" id="9031"/>
    <lineage>
        <taxon>Eukaryota</taxon>
        <taxon>Metazoa</taxon>
        <taxon>Chordata</taxon>
        <taxon>Craniata</taxon>
        <taxon>Vertebrata</taxon>
        <taxon>Euteleostomi</taxon>
        <taxon>Archelosauria</taxon>
        <taxon>Archosauria</taxon>
        <taxon>Dinosauria</taxon>
        <taxon>Saurischia</taxon>
        <taxon>Theropoda</taxon>
        <taxon>Coelurosauria</taxon>
        <taxon>Aves</taxon>
        <taxon>Neognathae</taxon>
        <taxon>Galloanserae</taxon>
        <taxon>Galliformes</taxon>
        <taxon>Phasianidae</taxon>
        <taxon>Phasianinae</taxon>
        <taxon>Gallus</taxon>
    </lineage>
</organism>
<dbReference type="InterPro" id="IPR020471">
    <property type="entry name" value="AKR"/>
</dbReference>
<dbReference type="GeneTree" id="ENSGT00940000155961"/>
<reference evidence="3" key="2">
    <citation type="submission" date="2025-08" db="UniProtKB">
        <authorList>
            <consortium name="Ensembl"/>
        </authorList>
    </citation>
    <scope>IDENTIFICATION</scope>
    <source>
        <strain evidence="3">broiler</strain>
    </source>
</reference>
<dbReference type="GO" id="GO:0047787">
    <property type="term" value="F:Delta4-3-oxosteroid 5beta-reductase activity"/>
    <property type="evidence" value="ECO:0007669"/>
    <property type="project" value="InterPro"/>
</dbReference>
<dbReference type="GO" id="GO:0004032">
    <property type="term" value="F:aldose reductase (NADPH) activity"/>
    <property type="evidence" value="ECO:0000318"/>
    <property type="project" value="GO_Central"/>
</dbReference>
<dbReference type="PROSITE" id="PS00798">
    <property type="entry name" value="ALDOKETO_REDUCTASE_1"/>
    <property type="match status" value="1"/>
</dbReference>
<dbReference type="GO" id="GO:0007586">
    <property type="term" value="P:digestion"/>
    <property type="evidence" value="ECO:0007669"/>
    <property type="project" value="Ensembl"/>
</dbReference>
<reference evidence="3" key="1">
    <citation type="submission" date="2020-11" db="EMBL/GenBank/DDBJ databases">
        <title>Gallus gallus (Chicken) genome, bGalGal1, GRCg7b, maternal haplotype autosomes + Z &amp; W.</title>
        <authorList>
            <person name="Warren W."/>
            <person name="Formenti G."/>
            <person name="Fedrigo O."/>
            <person name="Haase B."/>
            <person name="Mountcastle J."/>
            <person name="Balacco J."/>
            <person name="Tracey A."/>
            <person name="Schneider V."/>
            <person name="Okimoto R."/>
            <person name="Cheng H."/>
            <person name="Hawken R."/>
            <person name="Howe K."/>
            <person name="Jarvis E.D."/>
        </authorList>
    </citation>
    <scope>NUCLEOTIDE SEQUENCE [LARGE SCALE GENOMIC DNA]</scope>
    <source>
        <strain evidence="3">Broiler</strain>
    </source>
</reference>
<dbReference type="GO" id="GO:0008209">
    <property type="term" value="P:androgen metabolic process"/>
    <property type="evidence" value="ECO:0000318"/>
    <property type="project" value="GO_Central"/>
</dbReference>
<feature type="domain" description="NADP-dependent oxidoreductase" evidence="2">
    <location>
        <begin position="87"/>
        <end position="354"/>
    </location>
</feature>
<comment type="similarity">
    <text evidence="1">Belongs to the aldo/keto reductase family.</text>
</comment>
<dbReference type="GO" id="GO:0008207">
    <property type="term" value="P:C21-steroid hormone metabolic process"/>
    <property type="evidence" value="ECO:0007669"/>
    <property type="project" value="Ensembl"/>
</dbReference>
<proteinExistence type="evidence at protein level"/>
<keyword evidence="5" id="KW-1267">Proteomics identification</keyword>
<sequence length="377" mass="43374">MPKFTRTERMLFLTSSPVQNIGLLTTGGQPTNLRENMKPEAPSFPVNNSFSPSFLLTSENWGDYTGRGWPLYLNRLLTSFVQTPKGTCLESVKIAIDTGYRHIDGAFVYYNEHEVGQAIREKIAEGKIKREDIFYCGKLWNTCHPPELVRPTLEKTLKILQLDYVDLYIIELPMAFKPGEAIYPRDENGKIIYHETNLCATWEAMEACKDAGLAKSIGVSNFNRRQLEMILNKPGLKHKPVSNQVECHPYFTQPKLLEFCRQHDIVIVGYSPLGTSRDETWVNVSSPPLLEDPVLNAIGKKYNKTAAQVALRFSIQRGVVVIPKSFNPQRIRENFQIFDFSLTEKEMKEIEALNKNVRYVELLMWRDHPEYPFNDEY</sequence>
<gene>
    <name evidence="3" type="primary">AKR1D1</name>
</gene>
<protein>
    <submittedName>
        <fullName evidence="3">Aldo-keto reductase family 1 member D1</fullName>
    </submittedName>
</protein>
<name>A0A8V0YLK1_CHICK</name>
<dbReference type="PANTHER" id="PTHR11732">
    <property type="entry name" value="ALDO/KETO REDUCTASE"/>
    <property type="match status" value="1"/>
</dbReference>
<dbReference type="GO" id="GO:0006699">
    <property type="term" value="P:bile acid biosynthetic process"/>
    <property type="evidence" value="ECO:0007669"/>
    <property type="project" value="Ensembl"/>
</dbReference>
<dbReference type="GO" id="GO:0016229">
    <property type="term" value="F:steroid dehydrogenase activity"/>
    <property type="evidence" value="ECO:0000318"/>
    <property type="project" value="GO_Central"/>
</dbReference>
<dbReference type="PROSITE" id="PS00063">
    <property type="entry name" value="ALDOKETO_REDUCTASE_3"/>
    <property type="match status" value="1"/>
</dbReference>
<dbReference type="CDD" id="cd19109">
    <property type="entry name" value="AKR_AKR1D1-3"/>
    <property type="match status" value="1"/>
</dbReference>
<dbReference type="Gene3D" id="3.20.20.100">
    <property type="entry name" value="NADP-dependent oxidoreductase domain"/>
    <property type="match status" value="1"/>
</dbReference>
<evidence type="ECO:0000256" key="1">
    <source>
        <dbReference type="ARBA" id="ARBA00007905"/>
    </source>
</evidence>
<accession>A0A8V0YLK1</accession>
<dbReference type="GO" id="GO:0047086">
    <property type="term" value="F:ketosteroid monooxygenase activity"/>
    <property type="evidence" value="ECO:0000318"/>
    <property type="project" value="GO_Central"/>
</dbReference>
<evidence type="ECO:0000313" key="3">
    <source>
        <dbReference type="Ensembl" id="ENSGALP00010018762.1"/>
    </source>
</evidence>
<reference evidence="3" key="3">
    <citation type="submission" date="2025-09" db="UniProtKB">
        <authorList>
            <consortium name="Ensembl"/>
        </authorList>
    </citation>
    <scope>IDENTIFICATION</scope>
    <source>
        <strain evidence="3">broiler</strain>
    </source>
</reference>
<dbReference type="Ensembl" id="ENSGALT00010031971.1">
    <property type="protein sequence ID" value="ENSGALP00010018762.1"/>
    <property type="gene ID" value="ENSGALG00010013290.1"/>
</dbReference>
<dbReference type="PROSITE" id="PS00062">
    <property type="entry name" value="ALDOKETO_REDUCTASE_2"/>
    <property type="match status" value="1"/>
</dbReference>
<evidence type="ECO:0007829" key="5">
    <source>
        <dbReference type="PeptideAtlas" id="A0A8V0YLK1"/>
    </source>
</evidence>
<evidence type="ECO:0000313" key="4">
    <source>
        <dbReference type="Proteomes" id="UP000000539"/>
    </source>
</evidence>
<dbReference type="SUPFAM" id="SSF51430">
    <property type="entry name" value="NAD(P)-linked oxidoreductase"/>
    <property type="match status" value="1"/>
</dbReference>
<dbReference type="GO" id="GO:0006707">
    <property type="term" value="P:cholesterol catabolic process"/>
    <property type="evidence" value="ECO:0007669"/>
    <property type="project" value="Ensembl"/>
</dbReference>
<dbReference type="InterPro" id="IPR044483">
    <property type="entry name" value="AKR1D1"/>
</dbReference>
<dbReference type="FunCoup" id="A0A8V0YLK1">
    <property type="interactions" value="554"/>
</dbReference>
<dbReference type="FunFam" id="3.20.20.100:FF:000003">
    <property type="entry name" value="Aldo-keto reductase family 1 member C3"/>
    <property type="match status" value="1"/>
</dbReference>
<dbReference type="Proteomes" id="UP000000539">
    <property type="component" value="Chromosome 1"/>
</dbReference>